<feature type="transmembrane region" description="Helical" evidence="1">
    <location>
        <begin position="20"/>
        <end position="40"/>
    </location>
</feature>
<name>A0A9X5E5U7_9CYAN</name>
<sequence>MESSSSNSVSPGEKSPHRLAEIVGTAIAVLTLIVPLLAIAHYSSNDVQLEQPLSYSLQRTDN</sequence>
<evidence type="ECO:0000313" key="3">
    <source>
        <dbReference type="Proteomes" id="UP000031532"/>
    </source>
</evidence>
<organism evidence="2 3">
    <name type="scientific">Scytonema millei VB511283</name>
    <dbReference type="NCBI Taxonomy" id="1245923"/>
    <lineage>
        <taxon>Bacteria</taxon>
        <taxon>Bacillati</taxon>
        <taxon>Cyanobacteriota</taxon>
        <taxon>Cyanophyceae</taxon>
        <taxon>Nostocales</taxon>
        <taxon>Scytonemataceae</taxon>
        <taxon>Scytonema</taxon>
    </lineage>
</organism>
<dbReference type="RefSeq" id="WP_132866807.1">
    <property type="nucleotide sequence ID" value="NZ_JTJC03000002.1"/>
</dbReference>
<reference evidence="2 3" key="1">
    <citation type="journal article" date="2015" name="Genome Announc.">
        <title>Draft Genome Sequence of the Terrestrial Cyanobacterium Scytonema millei VB511283, Isolated from Eastern India.</title>
        <authorList>
            <person name="Sen D."/>
            <person name="Chandrababunaidu M.M."/>
            <person name="Singh D."/>
            <person name="Sanghi N."/>
            <person name="Ghorai A."/>
            <person name="Mishra G.P."/>
            <person name="Madduluri M."/>
            <person name="Adhikary S.P."/>
            <person name="Tripathy S."/>
        </authorList>
    </citation>
    <scope>NUCLEOTIDE SEQUENCE [LARGE SCALE GENOMIC DNA]</scope>
    <source>
        <strain evidence="2 3">VB511283</strain>
    </source>
</reference>
<dbReference type="OrthoDB" id="495583at2"/>
<dbReference type="AlphaFoldDB" id="A0A9X5E5U7"/>
<proteinExistence type="predicted"/>
<keyword evidence="1" id="KW-1133">Transmembrane helix</keyword>
<keyword evidence="1" id="KW-0812">Transmembrane</keyword>
<keyword evidence="3" id="KW-1185">Reference proteome</keyword>
<evidence type="ECO:0000256" key="1">
    <source>
        <dbReference type="SAM" id="Phobius"/>
    </source>
</evidence>
<protein>
    <submittedName>
        <fullName evidence="2">Uncharacterized protein</fullName>
    </submittedName>
</protein>
<accession>A0A9X5E5U7</accession>
<keyword evidence="1" id="KW-0472">Membrane</keyword>
<dbReference type="EMBL" id="JTJC03000002">
    <property type="protein sequence ID" value="NHC34572.1"/>
    <property type="molecule type" value="Genomic_DNA"/>
</dbReference>
<evidence type="ECO:0000313" key="2">
    <source>
        <dbReference type="EMBL" id="NHC34572.1"/>
    </source>
</evidence>
<comment type="caution">
    <text evidence="2">The sequence shown here is derived from an EMBL/GenBank/DDBJ whole genome shotgun (WGS) entry which is preliminary data.</text>
</comment>
<dbReference type="Proteomes" id="UP000031532">
    <property type="component" value="Unassembled WGS sequence"/>
</dbReference>
<gene>
    <name evidence="2" type="ORF">QH73_0007845</name>
</gene>